<reference evidence="2" key="1">
    <citation type="journal article" date="2019" name="Int. J. Syst. Evol. Microbiol.">
        <title>The Global Catalogue of Microorganisms (GCM) 10K type strain sequencing project: providing services to taxonomists for standard genome sequencing and annotation.</title>
        <authorList>
            <consortium name="The Broad Institute Genomics Platform"/>
            <consortium name="The Broad Institute Genome Sequencing Center for Infectious Disease"/>
            <person name="Wu L."/>
            <person name="Ma J."/>
        </authorList>
    </citation>
    <scope>NUCLEOTIDE SEQUENCE [LARGE SCALE GENOMIC DNA]</scope>
    <source>
        <strain evidence="2">CGMCC 4.1542</strain>
    </source>
</reference>
<proteinExistence type="predicted"/>
<comment type="caution">
    <text evidence="1">The sequence shown here is derived from an EMBL/GenBank/DDBJ whole genome shotgun (WGS) entry which is preliminary data.</text>
</comment>
<organism evidence="1 2">
    <name type="scientific">Streptomyces lienomycini</name>
    <dbReference type="NCBI Taxonomy" id="284035"/>
    <lineage>
        <taxon>Bacteria</taxon>
        <taxon>Bacillati</taxon>
        <taxon>Actinomycetota</taxon>
        <taxon>Actinomycetes</taxon>
        <taxon>Kitasatosporales</taxon>
        <taxon>Streptomycetaceae</taxon>
        <taxon>Streptomyces</taxon>
    </lineage>
</organism>
<evidence type="ECO:0000313" key="2">
    <source>
        <dbReference type="Proteomes" id="UP001595855"/>
    </source>
</evidence>
<keyword evidence="2" id="KW-1185">Reference proteome</keyword>
<dbReference type="EMBL" id="JBHSJO010000001">
    <property type="protein sequence ID" value="MFC5015672.1"/>
    <property type="molecule type" value="Genomic_DNA"/>
</dbReference>
<dbReference type="Proteomes" id="UP001595855">
    <property type="component" value="Unassembled WGS sequence"/>
</dbReference>
<evidence type="ECO:0000313" key="1">
    <source>
        <dbReference type="EMBL" id="MFC5015672.1"/>
    </source>
</evidence>
<gene>
    <name evidence="1" type="ORF">ACFPRC_12375</name>
</gene>
<protein>
    <submittedName>
        <fullName evidence="1">Uncharacterized protein</fullName>
    </submittedName>
</protein>
<dbReference type="RefSeq" id="WP_271320204.1">
    <property type="nucleotide sequence ID" value="NZ_BAAATN010000010.1"/>
</dbReference>
<name>A0ABV9WTX8_9ACTN</name>
<sequence>MLESIRTSWTSWRGRAVEPVIREALWRVTDDLARPVTHRSRLPGTPHDAWT</sequence>
<accession>A0ABV9WTX8</accession>